<protein>
    <submittedName>
        <fullName evidence="2">Uncharacterized protein</fullName>
    </submittedName>
</protein>
<feature type="compositionally biased region" description="Polar residues" evidence="1">
    <location>
        <begin position="143"/>
        <end position="167"/>
    </location>
</feature>
<feature type="compositionally biased region" description="Low complexity" evidence="1">
    <location>
        <begin position="88"/>
        <end position="109"/>
    </location>
</feature>
<dbReference type="AlphaFoldDB" id="A0A182SQL5"/>
<evidence type="ECO:0000313" key="2">
    <source>
        <dbReference type="EnsemblMetazoa" id="AMAM011444-PA"/>
    </source>
</evidence>
<feature type="compositionally biased region" description="Low complexity" evidence="1">
    <location>
        <begin position="56"/>
        <end position="74"/>
    </location>
</feature>
<dbReference type="VEuPathDB" id="VectorBase:AMAM011444"/>
<reference evidence="3" key="1">
    <citation type="submission" date="2013-09" db="EMBL/GenBank/DDBJ databases">
        <title>The Genome Sequence of Anopheles maculatus species B.</title>
        <authorList>
            <consortium name="The Broad Institute Genomics Platform"/>
            <person name="Neafsey D.E."/>
            <person name="Besansky N."/>
            <person name="Howell P."/>
            <person name="Walton C."/>
            <person name="Young S.K."/>
            <person name="Zeng Q."/>
            <person name="Gargeya S."/>
            <person name="Fitzgerald M."/>
            <person name="Haas B."/>
            <person name="Abouelleil A."/>
            <person name="Allen A.W."/>
            <person name="Alvarado L."/>
            <person name="Arachchi H.M."/>
            <person name="Berlin A.M."/>
            <person name="Chapman S.B."/>
            <person name="Gainer-Dewar J."/>
            <person name="Goldberg J."/>
            <person name="Griggs A."/>
            <person name="Gujja S."/>
            <person name="Hansen M."/>
            <person name="Howarth C."/>
            <person name="Imamovic A."/>
            <person name="Ireland A."/>
            <person name="Larimer J."/>
            <person name="McCowan C."/>
            <person name="Murphy C."/>
            <person name="Pearson M."/>
            <person name="Poon T.W."/>
            <person name="Priest M."/>
            <person name="Roberts A."/>
            <person name="Saif S."/>
            <person name="Shea T."/>
            <person name="Sisk P."/>
            <person name="Sykes S."/>
            <person name="Wortman J."/>
            <person name="Nusbaum C."/>
            <person name="Birren B."/>
        </authorList>
    </citation>
    <scope>NUCLEOTIDE SEQUENCE [LARGE SCALE GENOMIC DNA]</scope>
    <source>
        <strain evidence="3">maculatus3</strain>
    </source>
</reference>
<proteinExistence type="predicted"/>
<dbReference type="Proteomes" id="UP000075901">
    <property type="component" value="Unassembled WGS sequence"/>
</dbReference>
<accession>A0A182SQL5</accession>
<keyword evidence="3" id="KW-1185">Reference proteome</keyword>
<dbReference type="EnsemblMetazoa" id="AMAM011444-RA">
    <property type="protein sequence ID" value="AMAM011444-PA"/>
    <property type="gene ID" value="AMAM011444"/>
</dbReference>
<feature type="region of interest" description="Disordered" evidence="1">
    <location>
        <begin position="56"/>
        <end position="167"/>
    </location>
</feature>
<organism evidence="2 3">
    <name type="scientific">Anopheles maculatus</name>
    <dbReference type="NCBI Taxonomy" id="74869"/>
    <lineage>
        <taxon>Eukaryota</taxon>
        <taxon>Metazoa</taxon>
        <taxon>Ecdysozoa</taxon>
        <taxon>Arthropoda</taxon>
        <taxon>Hexapoda</taxon>
        <taxon>Insecta</taxon>
        <taxon>Pterygota</taxon>
        <taxon>Neoptera</taxon>
        <taxon>Endopterygota</taxon>
        <taxon>Diptera</taxon>
        <taxon>Nematocera</taxon>
        <taxon>Culicoidea</taxon>
        <taxon>Culicidae</taxon>
        <taxon>Anophelinae</taxon>
        <taxon>Anopheles</taxon>
        <taxon>Anopheles maculatus group</taxon>
    </lineage>
</organism>
<evidence type="ECO:0000313" key="3">
    <source>
        <dbReference type="Proteomes" id="UP000075901"/>
    </source>
</evidence>
<name>A0A182SQL5_9DIPT</name>
<evidence type="ECO:0000256" key="1">
    <source>
        <dbReference type="SAM" id="MobiDB-lite"/>
    </source>
</evidence>
<sequence>SGGGGGAVKRKLKEHIDWLTKIRKQKLLQAAKGIENSYGTAMDKATVSQQLLSPRLQQLKSCDEGGSSDSSSHNHQQEHNVATGGGSTETPTTPRRRSSWALSSSSSPHESGDEAGGHRGGGGGTRTTPRSRRYSINGMRVTPESTSIRRFLTVTTPTSRSNAQASS</sequence>
<reference evidence="2" key="2">
    <citation type="submission" date="2020-05" db="UniProtKB">
        <authorList>
            <consortium name="EnsemblMetazoa"/>
        </authorList>
    </citation>
    <scope>IDENTIFICATION</scope>
    <source>
        <strain evidence="2">maculatus3</strain>
    </source>
</reference>